<dbReference type="EMBL" id="BPLR01020731">
    <property type="protein sequence ID" value="GIX81983.1"/>
    <property type="molecule type" value="Genomic_DNA"/>
</dbReference>
<name>A0AAV4NBW7_CAEEX</name>
<organism evidence="2 3">
    <name type="scientific">Caerostris extrusa</name>
    <name type="common">Bark spider</name>
    <name type="synonym">Caerostris bankana</name>
    <dbReference type="NCBI Taxonomy" id="172846"/>
    <lineage>
        <taxon>Eukaryota</taxon>
        <taxon>Metazoa</taxon>
        <taxon>Ecdysozoa</taxon>
        <taxon>Arthropoda</taxon>
        <taxon>Chelicerata</taxon>
        <taxon>Arachnida</taxon>
        <taxon>Araneae</taxon>
        <taxon>Araneomorphae</taxon>
        <taxon>Entelegynae</taxon>
        <taxon>Araneoidea</taxon>
        <taxon>Araneidae</taxon>
        <taxon>Caerostris</taxon>
    </lineage>
</organism>
<sequence>MLSGSRRISTTQPNPILLRGPPYPRTVTAFKSFGLKVSPVLNIHLNFSVTGAWLMGGMNNPPATKGPTSLPLYLLDFIACFNNLHSSLWPSDRKEDIKAGKPPLSPFLEASAI</sequence>
<dbReference type="Proteomes" id="UP001054945">
    <property type="component" value="Unassembled WGS sequence"/>
</dbReference>
<dbReference type="AlphaFoldDB" id="A0AAV4NBW7"/>
<accession>A0AAV4NBW7</accession>
<evidence type="ECO:0000256" key="1">
    <source>
        <dbReference type="SAM" id="MobiDB-lite"/>
    </source>
</evidence>
<feature type="region of interest" description="Disordered" evidence="1">
    <location>
        <begin position="92"/>
        <end position="113"/>
    </location>
</feature>
<keyword evidence="3" id="KW-1185">Reference proteome</keyword>
<gene>
    <name evidence="2" type="ORF">CEXT_494781</name>
</gene>
<evidence type="ECO:0000313" key="2">
    <source>
        <dbReference type="EMBL" id="GIX81983.1"/>
    </source>
</evidence>
<protein>
    <submittedName>
        <fullName evidence="2">Uncharacterized protein</fullName>
    </submittedName>
</protein>
<comment type="caution">
    <text evidence="2">The sequence shown here is derived from an EMBL/GenBank/DDBJ whole genome shotgun (WGS) entry which is preliminary data.</text>
</comment>
<reference evidence="2 3" key="1">
    <citation type="submission" date="2021-06" db="EMBL/GenBank/DDBJ databases">
        <title>Caerostris extrusa draft genome.</title>
        <authorList>
            <person name="Kono N."/>
            <person name="Arakawa K."/>
        </authorList>
    </citation>
    <scope>NUCLEOTIDE SEQUENCE [LARGE SCALE GENOMIC DNA]</scope>
</reference>
<proteinExistence type="predicted"/>
<evidence type="ECO:0000313" key="3">
    <source>
        <dbReference type="Proteomes" id="UP001054945"/>
    </source>
</evidence>